<evidence type="ECO:0000259" key="6">
    <source>
        <dbReference type="Pfam" id="PF04453"/>
    </source>
</evidence>
<feature type="domain" description="Organic solvent tolerance-like N-terminal" evidence="5">
    <location>
        <begin position="45"/>
        <end position="173"/>
    </location>
</feature>
<keyword evidence="1 4" id="KW-0732">Signal</keyword>
<dbReference type="Pfam" id="PF04453">
    <property type="entry name" value="LptD"/>
    <property type="match status" value="1"/>
</dbReference>
<keyword evidence="8" id="KW-1185">Reference proteome</keyword>
<dbReference type="Pfam" id="PF03968">
    <property type="entry name" value="LptD_N"/>
    <property type="match status" value="1"/>
</dbReference>
<feature type="domain" description="LptD C-terminal" evidence="6">
    <location>
        <begin position="285"/>
        <end position="645"/>
    </location>
</feature>
<evidence type="ECO:0000313" key="8">
    <source>
        <dbReference type="Proteomes" id="UP000606935"/>
    </source>
</evidence>
<dbReference type="InterPro" id="IPR020889">
    <property type="entry name" value="LipoPS_assembly_LptD"/>
</dbReference>
<comment type="function">
    <text evidence="4">Together with LptE, is involved in the assembly of lipopolysaccharide (LPS) at the surface of the outer membrane.</text>
</comment>
<comment type="caution">
    <text evidence="4">Lacks conserved residue(s) required for the propagation of feature annotation.</text>
</comment>
<evidence type="ECO:0000256" key="1">
    <source>
        <dbReference type="ARBA" id="ARBA00022729"/>
    </source>
</evidence>
<evidence type="ECO:0000256" key="4">
    <source>
        <dbReference type="HAMAP-Rule" id="MF_01411"/>
    </source>
</evidence>
<keyword evidence="2 4" id="KW-0472">Membrane</keyword>
<sequence precursor="true">MRMKRLSFAIFWLFSSAAAAQQAECPAPLMPQLPQTELTNPGDIHVKAARTQIQQDTLAQFSGNVEIISEQGHIQAQRAQINKTDKTLHADGNIRFLDQQIQVNSEKIDLNLASGQLRLDSTEYQMLGFAGRGRADSIEVDNQEGLALKDVSFTTCPEGSEDWQIRASSLELTPEDNWGTARNTRFYLGGVPVFYLPYFKFPVTDERQTGLLFPKMSASDKVGVSYEQPFYWNIAPNYDATISPRLMTDRGLQLKTEFRYLTESQRGQVDLEYLGSDRRHDVDESRYFYRFLHQGKLSDNWQISAEINGLSDDNYIVDLGNDYFNRGDTHMYQTLSVDYYSEPLDFSAEIRDFEIIGDHPSAYRAVPELKLNYRQPLSEHLNFRFRSELAHFEDGRDDTPSATRFHMMPTLSLPLQNAWGELLTEASVLQTWYKQDLPDGSGLQEDVSRTLGQGRIYGAINFERETELFGSDMTQTLEPKFQYLYTSYESQDGIGLYDTNRLLNDYTGLFRGQEFVGLDRISDSNHLTVGVTTRLLDKNHQERFKLSLGQIFYFNNTKLEEYSRDDDRSALAAELDWRLSSKWVARSALQLSSSNQKVERSNLTLDYQMSADKLVQISHRYVRDISGEEINQLGVTASWPLSQNWHWVGRWYKDMHGKRTIESFTGLQYESCCWAVQFGSMRYLSNRFDAAGGQSTEEFDTTVLLEFVFKGVGSKKSSRTLLDEGLFGYRQPYFLNN</sequence>
<dbReference type="EMBL" id="BMLS01000001">
    <property type="protein sequence ID" value="GGO64203.1"/>
    <property type="molecule type" value="Genomic_DNA"/>
</dbReference>
<evidence type="ECO:0000256" key="2">
    <source>
        <dbReference type="ARBA" id="ARBA00023136"/>
    </source>
</evidence>
<comment type="caution">
    <text evidence="7">The sequence shown here is derived from an EMBL/GenBank/DDBJ whole genome shotgun (WGS) entry which is preliminary data.</text>
</comment>
<dbReference type="PANTHER" id="PTHR30189">
    <property type="entry name" value="LPS-ASSEMBLY PROTEIN"/>
    <property type="match status" value="1"/>
</dbReference>
<dbReference type="RefSeq" id="WP_188689280.1">
    <property type="nucleotide sequence ID" value="NZ_BMLS01000001.1"/>
</dbReference>
<comment type="subcellular location">
    <subcellularLocation>
        <location evidence="4">Cell outer membrane</location>
    </subcellularLocation>
</comment>
<dbReference type="Proteomes" id="UP000606935">
    <property type="component" value="Unassembled WGS sequence"/>
</dbReference>
<dbReference type="InterPro" id="IPR007543">
    <property type="entry name" value="LptD_C"/>
</dbReference>
<dbReference type="GO" id="GO:0009279">
    <property type="term" value="C:cell outer membrane"/>
    <property type="evidence" value="ECO:0007669"/>
    <property type="project" value="UniProtKB-SubCell"/>
</dbReference>
<comment type="subunit">
    <text evidence="4">Component of the lipopolysaccharide transport and assembly complex. Interacts with LptE and LptA.</text>
</comment>
<dbReference type="GO" id="GO:0043165">
    <property type="term" value="P:Gram-negative-bacterium-type cell outer membrane assembly"/>
    <property type="evidence" value="ECO:0007669"/>
    <property type="project" value="UniProtKB-UniRule"/>
</dbReference>
<evidence type="ECO:0000256" key="3">
    <source>
        <dbReference type="ARBA" id="ARBA00023237"/>
    </source>
</evidence>
<dbReference type="PANTHER" id="PTHR30189:SF1">
    <property type="entry name" value="LPS-ASSEMBLY PROTEIN LPTD"/>
    <property type="match status" value="1"/>
</dbReference>
<comment type="similarity">
    <text evidence="4">Belongs to the LptD family.</text>
</comment>
<reference evidence="7" key="1">
    <citation type="journal article" date="2014" name="Int. J. Syst. Evol. Microbiol.">
        <title>Complete genome sequence of Corynebacterium casei LMG S-19264T (=DSM 44701T), isolated from a smear-ripened cheese.</title>
        <authorList>
            <consortium name="US DOE Joint Genome Institute (JGI-PGF)"/>
            <person name="Walter F."/>
            <person name="Albersmeier A."/>
            <person name="Kalinowski J."/>
            <person name="Ruckert C."/>
        </authorList>
    </citation>
    <scope>NUCLEOTIDE SEQUENCE</scope>
    <source>
        <strain evidence="7">CGMCC 1.7086</strain>
    </source>
</reference>
<evidence type="ECO:0000313" key="7">
    <source>
        <dbReference type="EMBL" id="GGO64203.1"/>
    </source>
</evidence>
<organism evidence="7 8">
    <name type="scientific">Bowmanella pacifica</name>
    <dbReference type="NCBI Taxonomy" id="502051"/>
    <lineage>
        <taxon>Bacteria</taxon>
        <taxon>Pseudomonadati</taxon>
        <taxon>Pseudomonadota</taxon>
        <taxon>Gammaproteobacteria</taxon>
        <taxon>Alteromonadales</taxon>
        <taxon>Alteromonadaceae</taxon>
        <taxon>Bowmanella</taxon>
    </lineage>
</organism>
<dbReference type="GO" id="GO:1990351">
    <property type="term" value="C:transporter complex"/>
    <property type="evidence" value="ECO:0007669"/>
    <property type="project" value="TreeGrafter"/>
</dbReference>
<protein>
    <recommendedName>
        <fullName evidence="4">LPS-assembly protein LptD</fullName>
    </recommendedName>
</protein>
<feature type="signal peptide" evidence="4">
    <location>
        <begin position="1"/>
        <end position="19"/>
    </location>
</feature>
<gene>
    <name evidence="4 7" type="primary">lptD</name>
    <name evidence="7" type="ORF">GCM10010982_03050</name>
</gene>
<feature type="chain" id="PRO_5038184714" description="LPS-assembly protein LptD" evidence="4">
    <location>
        <begin position="20"/>
        <end position="737"/>
    </location>
</feature>
<dbReference type="InterPro" id="IPR050218">
    <property type="entry name" value="LptD"/>
</dbReference>
<dbReference type="Gene3D" id="2.60.450.10">
    <property type="entry name" value="Lipopolysaccharide (LPS) transport protein A like domain"/>
    <property type="match status" value="1"/>
</dbReference>
<proteinExistence type="inferred from homology"/>
<dbReference type="AlphaFoldDB" id="A0A917YQL5"/>
<dbReference type="InterPro" id="IPR005653">
    <property type="entry name" value="OstA-like_N"/>
</dbReference>
<accession>A0A917YQL5</accession>
<reference evidence="7" key="2">
    <citation type="submission" date="2020-09" db="EMBL/GenBank/DDBJ databases">
        <authorList>
            <person name="Sun Q."/>
            <person name="Zhou Y."/>
        </authorList>
    </citation>
    <scope>NUCLEOTIDE SEQUENCE</scope>
    <source>
        <strain evidence="7">CGMCC 1.7086</strain>
    </source>
</reference>
<name>A0A917YQL5_9ALTE</name>
<evidence type="ECO:0000259" key="5">
    <source>
        <dbReference type="Pfam" id="PF03968"/>
    </source>
</evidence>
<dbReference type="HAMAP" id="MF_01411">
    <property type="entry name" value="LPS_assembly_LptD"/>
    <property type="match status" value="1"/>
</dbReference>
<keyword evidence="3 4" id="KW-0998">Cell outer membrane</keyword>
<dbReference type="GO" id="GO:0015920">
    <property type="term" value="P:lipopolysaccharide transport"/>
    <property type="evidence" value="ECO:0007669"/>
    <property type="project" value="InterPro"/>
</dbReference>